<gene>
    <name evidence="3" type="ORF">H7B90_22490</name>
</gene>
<organism evidence="3 4">
    <name type="scientific">Cohnella xylanilytica</name>
    <dbReference type="NCBI Taxonomy" id="557555"/>
    <lineage>
        <taxon>Bacteria</taxon>
        <taxon>Bacillati</taxon>
        <taxon>Bacillota</taxon>
        <taxon>Bacilli</taxon>
        <taxon>Bacillales</taxon>
        <taxon>Paenibacillaceae</taxon>
        <taxon>Cohnella</taxon>
    </lineage>
</organism>
<dbReference type="AlphaFoldDB" id="A0A841U0X1"/>
<evidence type="ECO:0000256" key="1">
    <source>
        <dbReference type="SAM" id="Phobius"/>
    </source>
</evidence>
<dbReference type="EMBL" id="JACJVR010000086">
    <property type="protein sequence ID" value="MBB6694176.1"/>
    <property type="molecule type" value="Genomic_DNA"/>
</dbReference>
<dbReference type="Pfam" id="PF26347">
    <property type="entry name" value="YtrI_sporulation"/>
    <property type="match status" value="1"/>
</dbReference>
<evidence type="ECO:0000313" key="4">
    <source>
        <dbReference type="Proteomes" id="UP000553776"/>
    </source>
</evidence>
<dbReference type="Proteomes" id="UP000553776">
    <property type="component" value="Unassembled WGS sequence"/>
</dbReference>
<reference evidence="3 4" key="1">
    <citation type="submission" date="2020-08" db="EMBL/GenBank/DDBJ databases">
        <title>Cohnella phylogeny.</title>
        <authorList>
            <person name="Dunlap C."/>
        </authorList>
    </citation>
    <scope>NUCLEOTIDE SEQUENCE [LARGE SCALE GENOMIC DNA]</scope>
    <source>
        <strain evidence="3 4">DSM 25239</strain>
    </source>
</reference>
<dbReference type="InterPro" id="IPR058620">
    <property type="entry name" value="YtrI_C"/>
</dbReference>
<evidence type="ECO:0000313" key="3">
    <source>
        <dbReference type="EMBL" id="MBB6694176.1"/>
    </source>
</evidence>
<dbReference type="RefSeq" id="WP_185138146.1">
    <property type="nucleotide sequence ID" value="NZ_JACJVR010000086.1"/>
</dbReference>
<accession>A0A841U0X1</accession>
<keyword evidence="1" id="KW-0812">Transmembrane</keyword>
<feature type="transmembrane region" description="Helical" evidence="1">
    <location>
        <begin position="12"/>
        <end position="33"/>
    </location>
</feature>
<keyword evidence="1" id="KW-0472">Membrane</keyword>
<proteinExistence type="predicted"/>
<protein>
    <recommendedName>
        <fullName evidence="2">Sporulation membrane protein YtrI C-terminal domain-containing protein</fullName>
    </recommendedName>
</protein>
<keyword evidence="4" id="KW-1185">Reference proteome</keyword>
<name>A0A841U0X1_9BACL</name>
<feature type="domain" description="Sporulation membrane protein YtrI C-terminal" evidence="2">
    <location>
        <begin position="80"/>
        <end position="156"/>
    </location>
</feature>
<evidence type="ECO:0000259" key="2">
    <source>
        <dbReference type="Pfam" id="PF26347"/>
    </source>
</evidence>
<comment type="caution">
    <text evidence="3">The sequence shown here is derived from an EMBL/GenBank/DDBJ whole genome shotgun (WGS) entry which is preliminary data.</text>
</comment>
<keyword evidence="1" id="KW-1133">Transmembrane helix</keyword>
<sequence length="161" mass="18305">MRVPDFKRYRGSMQAIAFFVCGMIVGAAVYNAMILDQTNRIMTQNYEIKEQLELAEKQLQLNRQVSVIRSIVIFVKPPEGKPALESVVQVELKEALEKDLSILKGRSVYEIGTDAQLVRRLLEGKVYTDIGDKDYGVQIKTMLVADSVLQAWVEAEVRLRK</sequence>